<reference evidence="1" key="1">
    <citation type="submission" date="2024-12" db="EMBL/GenBank/DDBJ databases">
        <authorList>
            <person name="Wu N."/>
        </authorList>
    </citation>
    <scope>NUCLEOTIDE SEQUENCE</scope>
    <source>
        <strain evidence="1">P15</strain>
    </source>
</reference>
<dbReference type="Proteomes" id="UP001631969">
    <property type="component" value="Unassembled WGS sequence"/>
</dbReference>
<sequence>MQAISLSPGLYATVRDLKEKLQAQMNQDVEISAAAEISETEKKHVLNALKDKKELQGVWW</sequence>
<dbReference type="EMBL" id="JBJURJ010000009">
    <property type="protein sequence ID" value="MFM9329537.1"/>
    <property type="molecule type" value="Genomic_DNA"/>
</dbReference>
<comment type="caution">
    <text evidence="1">The sequence shown here is derived from an EMBL/GenBank/DDBJ whole genome shotgun (WGS) entry which is preliminary data.</text>
</comment>
<organism evidence="1 2">
    <name type="scientific">Paenibacillus mesotrionivorans</name>
    <dbReference type="NCBI Taxonomy" id="3160968"/>
    <lineage>
        <taxon>Bacteria</taxon>
        <taxon>Bacillati</taxon>
        <taxon>Bacillota</taxon>
        <taxon>Bacilli</taxon>
        <taxon>Bacillales</taxon>
        <taxon>Paenibacillaceae</taxon>
        <taxon>Paenibacillus</taxon>
    </lineage>
</organism>
<evidence type="ECO:0000313" key="2">
    <source>
        <dbReference type="Proteomes" id="UP001631969"/>
    </source>
</evidence>
<gene>
    <name evidence="1" type="ORF">ACI1P1_14685</name>
</gene>
<accession>A0ACC7P2K4</accession>
<evidence type="ECO:0000313" key="1">
    <source>
        <dbReference type="EMBL" id="MFM9329537.1"/>
    </source>
</evidence>
<keyword evidence="2" id="KW-1185">Reference proteome</keyword>
<proteinExistence type="predicted"/>
<protein>
    <submittedName>
        <fullName evidence="1">Uncharacterized protein</fullName>
    </submittedName>
</protein>
<name>A0ACC7P2K4_9BACL</name>